<reference evidence="1" key="1">
    <citation type="submission" date="2014-09" db="EMBL/GenBank/DDBJ databases">
        <authorList>
            <person name="Magalhaes I.L.F."/>
            <person name="Oliveira U."/>
            <person name="Santos F.R."/>
            <person name="Vidigal T.H.D.A."/>
            <person name="Brescovit A.D."/>
            <person name="Santos A.J."/>
        </authorList>
    </citation>
    <scope>NUCLEOTIDE SEQUENCE</scope>
    <source>
        <tissue evidence="1">Shoot tissue taken approximately 20 cm above the soil surface</tissue>
    </source>
</reference>
<accession>A0A0A9FS05</accession>
<dbReference type="EMBL" id="GBRH01183852">
    <property type="protein sequence ID" value="JAE14044.1"/>
    <property type="molecule type" value="Transcribed_RNA"/>
</dbReference>
<sequence>MKRDLIKGMLLSCMKTRIDNQGIYVVEPVELGLLIKVCIQFKLQFGYFSSFQYCKVPNIPILIVEGIINRPRCSAQKS</sequence>
<reference evidence="1" key="2">
    <citation type="journal article" date="2015" name="Data Brief">
        <title>Shoot transcriptome of the giant reed, Arundo donax.</title>
        <authorList>
            <person name="Barrero R.A."/>
            <person name="Guerrero F.D."/>
            <person name="Moolhuijzen P."/>
            <person name="Goolsby J.A."/>
            <person name="Tidwell J."/>
            <person name="Bellgard S.E."/>
            <person name="Bellgard M.I."/>
        </authorList>
    </citation>
    <scope>NUCLEOTIDE SEQUENCE</scope>
    <source>
        <tissue evidence="1">Shoot tissue taken approximately 20 cm above the soil surface</tissue>
    </source>
</reference>
<evidence type="ECO:0000313" key="1">
    <source>
        <dbReference type="EMBL" id="JAE14044.1"/>
    </source>
</evidence>
<organism evidence="1">
    <name type="scientific">Arundo donax</name>
    <name type="common">Giant reed</name>
    <name type="synonym">Donax arundinaceus</name>
    <dbReference type="NCBI Taxonomy" id="35708"/>
    <lineage>
        <taxon>Eukaryota</taxon>
        <taxon>Viridiplantae</taxon>
        <taxon>Streptophyta</taxon>
        <taxon>Embryophyta</taxon>
        <taxon>Tracheophyta</taxon>
        <taxon>Spermatophyta</taxon>
        <taxon>Magnoliopsida</taxon>
        <taxon>Liliopsida</taxon>
        <taxon>Poales</taxon>
        <taxon>Poaceae</taxon>
        <taxon>PACMAD clade</taxon>
        <taxon>Arundinoideae</taxon>
        <taxon>Arundineae</taxon>
        <taxon>Arundo</taxon>
    </lineage>
</organism>
<name>A0A0A9FS05_ARUDO</name>
<proteinExistence type="predicted"/>
<dbReference type="AlphaFoldDB" id="A0A0A9FS05"/>
<protein>
    <submittedName>
        <fullName evidence="1">Uncharacterized protein</fullName>
    </submittedName>
</protein>